<keyword evidence="7" id="KW-0175">Coiled coil</keyword>
<organism evidence="11">
    <name type="scientific">Arthroderma gypseum (strain ATCC MYA-4604 / CBS 118893)</name>
    <name type="common">Microsporum gypseum</name>
    <dbReference type="NCBI Taxonomy" id="535722"/>
    <lineage>
        <taxon>Eukaryota</taxon>
        <taxon>Fungi</taxon>
        <taxon>Dikarya</taxon>
        <taxon>Ascomycota</taxon>
        <taxon>Pezizomycotina</taxon>
        <taxon>Eurotiomycetes</taxon>
        <taxon>Eurotiomycetidae</taxon>
        <taxon>Onygenales</taxon>
        <taxon>Arthrodermataceae</taxon>
        <taxon>Nannizzia</taxon>
    </lineage>
</organism>
<evidence type="ECO:0000313" key="11">
    <source>
        <dbReference type="Proteomes" id="UP000002669"/>
    </source>
</evidence>
<feature type="compositionally biased region" description="Low complexity" evidence="9">
    <location>
        <begin position="40"/>
        <end position="50"/>
    </location>
</feature>
<comment type="similarity">
    <text evidence="3">Belongs to the EFG1 family.</text>
</comment>
<feature type="compositionally biased region" description="Basic and acidic residues" evidence="9">
    <location>
        <begin position="129"/>
        <end position="141"/>
    </location>
</feature>
<dbReference type="GO" id="GO:0030688">
    <property type="term" value="C:preribosome, small subunit precursor"/>
    <property type="evidence" value="ECO:0007669"/>
    <property type="project" value="TreeGrafter"/>
</dbReference>
<evidence type="ECO:0000256" key="7">
    <source>
        <dbReference type="ARBA" id="ARBA00023054"/>
    </source>
</evidence>
<protein>
    <recommendedName>
        <fullName evidence="4">rRNA-processing protein EFG1</fullName>
    </recommendedName>
    <alternativeName>
        <fullName evidence="5">rRNA-processing protein efg1</fullName>
    </alternativeName>
</protein>
<dbReference type="Proteomes" id="UP000002669">
    <property type="component" value="Unassembled WGS sequence"/>
</dbReference>
<proteinExistence type="inferred from homology"/>
<feature type="compositionally biased region" description="Acidic residues" evidence="9">
    <location>
        <begin position="203"/>
        <end position="219"/>
    </location>
</feature>
<accession>E5QYI2</accession>
<feature type="region of interest" description="Disordered" evidence="9">
    <location>
        <begin position="1"/>
        <end position="69"/>
    </location>
</feature>
<keyword evidence="11" id="KW-1185">Reference proteome</keyword>
<dbReference type="OrthoDB" id="47732at2759"/>
<dbReference type="InterPro" id="IPR019310">
    <property type="entry name" value="Efg1"/>
</dbReference>
<evidence type="ECO:0000256" key="5">
    <source>
        <dbReference type="ARBA" id="ARBA00019827"/>
    </source>
</evidence>
<dbReference type="GeneID" id="10032335"/>
<dbReference type="VEuPathDB" id="FungiDB:MGYG_01095"/>
<dbReference type="InterPro" id="IPR050786">
    <property type="entry name" value="EFG1_rRNA-proc"/>
</dbReference>
<evidence type="ECO:0000256" key="2">
    <source>
        <dbReference type="ARBA" id="ARBA00004604"/>
    </source>
</evidence>
<dbReference type="EMBL" id="DS989822">
    <property type="protein sequence ID" value="EFQ98058.1"/>
    <property type="molecule type" value="Genomic_DNA"/>
</dbReference>
<dbReference type="STRING" id="535722.E5QYI2"/>
<evidence type="ECO:0000256" key="8">
    <source>
        <dbReference type="ARBA" id="ARBA00023242"/>
    </source>
</evidence>
<evidence type="ECO:0000256" key="1">
    <source>
        <dbReference type="ARBA" id="ARBA00002773"/>
    </source>
</evidence>
<comment type="subcellular location">
    <subcellularLocation>
        <location evidence="2">Nucleus</location>
        <location evidence="2">Nucleolus</location>
    </subcellularLocation>
</comment>
<dbReference type="GO" id="GO:0005730">
    <property type="term" value="C:nucleolus"/>
    <property type="evidence" value="ECO:0007669"/>
    <property type="project" value="UniProtKB-SubCell"/>
</dbReference>
<feature type="compositionally biased region" description="Basic and acidic residues" evidence="9">
    <location>
        <begin position="9"/>
        <end position="19"/>
    </location>
</feature>
<dbReference type="eggNOG" id="KOG4484">
    <property type="taxonomic scope" value="Eukaryota"/>
</dbReference>
<dbReference type="GO" id="GO:0000462">
    <property type="term" value="P:maturation of SSU-rRNA from tricistronic rRNA transcript (SSU-rRNA, 5.8S rRNA, LSU-rRNA)"/>
    <property type="evidence" value="ECO:0007669"/>
    <property type="project" value="TreeGrafter"/>
</dbReference>
<gene>
    <name evidence="10" type="ORF">MGYG_01095</name>
</gene>
<dbReference type="Pfam" id="PF10153">
    <property type="entry name" value="Efg1"/>
    <property type="match status" value="1"/>
</dbReference>
<dbReference type="AlphaFoldDB" id="E5QYI2"/>
<evidence type="ECO:0000256" key="6">
    <source>
        <dbReference type="ARBA" id="ARBA00022552"/>
    </source>
</evidence>
<dbReference type="HOGENOM" id="CLU_066912_0_0_1"/>
<feature type="compositionally biased region" description="Acidic residues" evidence="9">
    <location>
        <begin position="318"/>
        <end position="328"/>
    </location>
</feature>
<feature type="region of interest" description="Disordered" evidence="9">
    <location>
        <begin position="127"/>
        <end position="149"/>
    </location>
</feature>
<keyword evidence="8" id="KW-0539">Nucleus</keyword>
<evidence type="ECO:0000256" key="9">
    <source>
        <dbReference type="SAM" id="MobiDB-lite"/>
    </source>
</evidence>
<name>E5QYI2_ARTGP</name>
<dbReference type="OMA" id="KCMEEGT"/>
<feature type="compositionally biased region" description="Polar residues" evidence="9">
    <location>
        <begin position="285"/>
        <end position="301"/>
    </location>
</feature>
<evidence type="ECO:0000313" key="10">
    <source>
        <dbReference type="EMBL" id="EFQ98058.1"/>
    </source>
</evidence>
<reference evidence="11" key="1">
    <citation type="journal article" date="2012" name="MBio">
        <title>Comparative genome analysis of Trichophyton rubrum and related dermatophytes reveals candidate genes involved in infection.</title>
        <authorList>
            <person name="Martinez D.A."/>
            <person name="Oliver B.G."/>
            <person name="Graeser Y."/>
            <person name="Goldberg J.M."/>
            <person name="Li W."/>
            <person name="Martinez-Rossi N.M."/>
            <person name="Monod M."/>
            <person name="Shelest E."/>
            <person name="Barton R.C."/>
            <person name="Birch E."/>
            <person name="Brakhage A.A."/>
            <person name="Chen Z."/>
            <person name="Gurr S.J."/>
            <person name="Heiman D."/>
            <person name="Heitman J."/>
            <person name="Kosti I."/>
            <person name="Rossi A."/>
            <person name="Saif S."/>
            <person name="Samalova M."/>
            <person name="Saunders C.W."/>
            <person name="Shea T."/>
            <person name="Summerbell R.C."/>
            <person name="Xu J."/>
            <person name="Young S."/>
            <person name="Zeng Q."/>
            <person name="Birren B.W."/>
            <person name="Cuomo C.A."/>
            <person name="White T.C."/>
        </authorList>
    </citation>
    <scope>NUCLEOTIDE SEQUENCE [LARGE SCALE GENOMIC DNA]</scope>
    <source>
        <strain evidence="11">ATCC MYA-4604 / CBS 118893</strain>
    </source>
</reference>
<feature type="region of interest" description="Disordered" evidence="9">
    <location>
        <begin position="189"/>
        <end position="238"/>
    </location>
</feature>
<dbReference type="PANTHER" id="PTHR33911">
    <property type="entry name" value="RRNA-PROCESSING PROTEIN EFG1"/>
    <property type="match status" value="1"/>
</dbReference>
<evidence type="ECO:0000256" key="4">
    <source>
        <dbReference type="ARBA" id="ARBA00018689"/>
    </source>
</evidence>
<keyword evidence="6" id="KW-0698">rRNA processing</keyword>
<dbReference type="InParanoid" id="E5QYI2"/>
<evidence type="ECO:0000256" key="3">
    <source>
        <dbReference type="ARBA" id="ARBA00006916"/>
    </source>
</evidence>
<dbReference type="RefSeq" id="XP_003177010.1">
    <property type="nucleotide sequence ID" value="XM_003176962.1"/>
</dbReference>
<dbReference type="PANTHER" id="PTHR33911:SF1">
    <property type="entry name" value="RRNA-PROCESSING PROTEIN EFG1"/>
    <property type="match status" value="1"/>
</dbReference>
<feature type="region of interest" description="Disordered" evidence="9">
    <location>
        <begin position="269"/>
        <end position="334"/>
    </location>
</feature>
<sequence length="334" mass="37697">MSSTSGKRSRADDSHENYKKARYAYQQNGNSSKHHKKNNKNNTSGSSGPSVNDLKSKIRATKRLLEHSKGLPADVRIEKERALKGYQRDLEKVEENRARNALISKYHFVRFLERKTATQNLKKLRRMKEKMENEEKNDDNQKSLSTKPKADRLAELEKRIYATQVDINYAKYCPLTEKYISIFPADKSRDKEGKKKNRKGDNDGEEQEGESEDGGEESEEKSALGQRLAPIRYASNERPPLWYAVEQSMKDGTLELLREGRLGITATGERKGVHGGIKGIDDVVSGQSKTKGTYSTFSTKDAQGGVSLQRKNQHADEVGDGDENDESDGGFFEK</sequence>
<comment type="function">
    <text evidence="1">Involved in rRNA processing.</text>
</comment>